<keyword evidence="2" id="KW-1185">Reference proteome</keyword>
<dbReference type="WBParaSite" id="jg23172">
    <property type="protein sequence ID" value="jg23172"/>
    <property type="gene ID" value="jg23172"/>
</dbReference>
<name>A0A915DU15_9BILA</name>
<protein>
    <submittedName>
        <fullName evidence="3">Uncharacterized protein</fullName>
    </submittedName>
</protein>
<evidence type="ECO:0000313" key="3">
    <source>
        <dbReference type="WBParaSite" id="jg23172"/>
    </source>
</evidence>
<evidence type="ECO:0000313" key="2">
    <source>
        <dbReference type="Proteomes" id="UP000887574"/>
    </source>
</evidence>
<organism evidence="2 3">
    <name type="scientific">Ditylenchus dipsaci</name>
    <dbReference type="NCBI Taxonomy" id="166011"/>
    <lineage>
        <taxon>Eukaryota</taxon>
        <taxon>Metazoa</taxon>
        <taxon>Ecdysozoa</taxon>
        <taxon>Nematoda</taxon>
        <taxon>Chromadorea</taxon>
        <taxon>Rhabditida</taxon>
        <taxon>Tylenchina</taxon>
        <taxon>Tylenchomorpha</taxon>
        <taxon>Sphaerularioidea</taxon>
        <taxon>Anguinidae</taxon>
        <taxon>Anguininae</taxon>
        <taxon>Ditylenchus</taxon>
    </lineage>
</organism>
<dbReference type="Proteomes" id="UP000887574">
    <property type="component" value="Unplaced"/>
</dbReference>
<dbReference type="AlphaFoldDB" id="A0A915DU15"/>
<proteinExistence type="predicted"/>
<feature type="region of interest" description="Disordered" evidence="1">
    <location>
        <begin position="68"/>
        <end position="87"/>
    </location>
</feature>
<reference evidence="3" key="1">
    <citation type="submission" date="2022-11" db="UniProtKB">
        <authorList>
            <consortium name="WormBaseParasite"/>
        </authorList>
    </citation>
    <scope>IDENTIFICATION</scope>
</reference>
<sequence length="99" mass="11639">MKALKKFSHQIEESVDNPELRYALLSLLEDRFKRIFDINNVNFDPRRNSAEECQLNLTLDNMIREEAVEQSNRRKEKHGAQQPQQDTISAFEFPISCTL</sequence>
<evidence type="ECO:0000256" key="1">
    <source>
        <dbReference type="SAM" id="MobiDB-lite"/>
    </source>
</evidence>
<accession>A0A915DU15</accession>